<gene>
    <name evidence="2" type="ORF">EDD26_2124</name>
</gene>
<feature type="transmembrane region" description="Helical" evidence="1">
    <location>
        <begin position="32"/>
        <end position="51"/>
    </location>
</feature>
<keyword evidence="1" id="KW-1133">Transmembrane helix</keyword>
<keyword evidence="3" id="KW-1185">Reference proteome</keyword>
<reference evidence="2 3" key="1">
    <citation type="submission" date="2018-11" db="EMBL/GenBank/DDBJ databases">
        <title>Sequencing the genomes of 1000 actinobacteria strains.</title>
        <authorList>
            <person name="Klenk H.-P."/>
        </authorList>
    </citation>
    <scope>NUCLEOTIDE SEQUENCE [LARGE SCALE GENOMIC DNA]</scope>
    <source>
        <strain evidence="2 3">DSM 9580</strain>
    </source>
</reference>
<organism evidence="2 3">
    <name type="scientific">Agrococcus jenensis</name>
    <dbReference type="NCBI Taxonomy" id="46353"/>
    <lineage>
        <taxon>Bacteria</taxon>
        <taxon>Bacillati</taxon>
        <taxon>Actinomycetota</taxon>
        <taxon>Actinomycetes</taxon>
        <taxon>Micrococcales</taxon>
        <taxon>Microbacteriaceae</taxon>
        <taxon>Agrococcus</taxon>
    </lineage>
</organism>
<accession>A0A3N2AUT5</accession>
<dbReference type="RefSeq" id="WP_170165615.1">
    <property type="nucleotide sequence ID" value="NZ_RKHJ01000001.1"/>
</dbReference>
<proteinExistence type="predicted"/>
<dbReference type="Proteomes" id="UP000275456">
    <property type="component" value="Unassembled WGS sequence"/>
</dbReference>
<name>A0A3N2AUT5_9MICO</name>
<dbReference type="PROSITE" id="PS51257">
    <property type="entry name" value="PROKAR_LIPOPROTEIN"/>
    <property type="match status" value="1"/>
</dbReference>
<evidence type="ECO:0000313" key="3">
    <source>
        <dbReference type="Proteomes" id="UP000275456"/>
    </source>
</evidence>
<evidence type="ECO:0000256" key="1">
    <source>
        <dbReference type="SAM" id="Phobius"/>
    </source>
</evidence>
<evidence type="ECO:0000313" key="2">
    <source>
        <dbReference type="EMBL" id="ROR66730.1"/>
    </source>
</evidence>
<protein>
    <submittedName>
        <fullName evidence="2">Uncharacterized protein</fullName>
    </submittedName>
</protein>
<sequence length="57" mass="6143">MARSPKPAPLWIWIVAAACFAIAALLQRDVLSQVLFGVAAGALAVTAVLQWRRARAR</sequence>
<feature type="transmembrane region" description="Helical" evidence="1">
    <location>
        <begin position="7"/>
        <end position="26"/>
    </location>
</feature>
<dbReference type="EMBL" id="RKHJ01000001">
    <property type="protein sequence ID" value="ROR66730.1"/>
    <property type="molecule type" value="Genomic_DNA"/>
</dbReference>
<comment type="caution">
    <text evidence="2">The sequence shown here is derived from an EMBL/GenBank/DDBJ whole genome shotgun (WGS) entry which is preliminary data.</text>
</comment>
<dbReference type="AlphaFoldDB" id="A0A3N2AUT5"/>
<keyword evidence="1" id="KW-0812">Transmembrane</keyword>
<keyword evidence="1" id="KW-0472">Membrane</keyword>